<name>X1HWQ0_9ZZZZ</name>
<feature type="non-terminal residue" evidence="1">
    <location>
        <position position="1"/>
    </location>
</feature>
<evidence type="ECO:0000313" key="1">
    <source>
        <dbReference type="EMBL" id="GAH49738.1"/>
    </source>
</evidence>
<proteinExistence type="predicted"/>
<gene>
    <name evidence="1" type="ORF">S03H2_37591</name>
</gene>
<dbReference type="AlphaFoldDB" id="X1HWQ0"/>
<sequence length="38" mass="4479">HFEKYHYSKNPSLGSGYLRLLIGMMRVKKILMNIRING</sequence>
<protein>
    <submittedName>
        <fullName evidence="1">Uncharacterized protein</fullName>
    </submittedName>
</protein>
<reference evidence="1" key="1">
    <citation type="journal article" date="2014" name="Front. Microbiol.">
        <title>High frequency of phylogenetically diverse reductive dehalogenase-homologous genes in deep subseafloor sedimentary metagenomes.</title>
        <authorList>
            <person name="Kawai M."/>
            <person name="Futagami T."/>
            <person name="Toyoda A."/>
            <person name="Takaki Y."/>
            <person name="Nishi S."/>
            <person name="Hori S."/>
            <person name="Arai W."/>
            <person name="Tsubouchi T."/>
            <person name="Morono Y."/>
            <person name="Uchiyama I."/>
            <person name="Ito T."/>
            <person name="Fujiyama A."/>
            <person name="Inagaki F."/>
            <person name="Takami H."/>
        </authorList>
    </citation>
    <scope>NUCLEOTIDE SEQUENCE</scope>
    <source>
        <strain evidence="1">Expedition CK06-06</strain>
    </source>
</reference>
<dbReference type="EMBL" id="BARU01023145">
    <property type="protein sequence ID" value="GAH49738.1"/>
    <property type="molecule type" value="Genomic_DNA"/>
</dbReference>
<organism evidence="1">
    <name type="scientific">marine sediment metagenome</name>
    <dbReference type="NCBI Taxonomy" id="412755"/>
    <lineage>
        <taxon>unclassified sequences</taxon>
        <taxon>metagenomes</taxon>
        <taxon>ecological metagenomes</taxon>
    </lineage>
</organism>
<comment type="caution">
    <text evidence="1">The sequence shown here is derived from an EMBL/GenBank/DDBJ whole genome shotgun (WGS) entry which is preliminary data.</text>
</comment>
<accession>X1HWQ0</accession>